<dbReference type="InterPro" id="IPR048389">
    <property type="entry name" value="YciQ-like_C"/>
</dbReference>
<keyword evidence="1" id="KW-0472">Membrane</keyword>
<protein>
    <submittedName>
        <fullName evidence="3">DUF2207 domain-containing protein</fullName>
    </submittedName>
</protein>
<evidence type="ECO:0000313" key="3">
    <source>
        <dbReference type="EMBL" id="RVU54482.1"/>
    </source>
</evidence>
<dbReference type="AlphaFoldDB" id="A0A437S612"/>
<keyword evidence="1" id="KW-0812">Transmembrane</keyword>
<dbReference type="EMBL" id="RLIH01000009">
    <property type="protein sequence ID" value="RVU54482.1"/>
    <property type="molecule type" value="Genomic_DNA"/>
</dbReference>
<evidence type="ECO:0000259" key="2">
    <source>
        <dbReference type="Pfam" id="PF20990"/>
    </source>
</evidence>
<keyword evidence="4" id="KW-1185">Reference proteome</keyword>
<gene>
    <name evidence="3" type="ORF">EF514_06925</name>
</gene>
<accession>A0A437S612</accession>
<comment type="caution">
    <text evidence="3">The sequence shown here is derived from an EMBL/GenBank/DDBJ whole genome shotgun (WGS) entry which is preliminary data.</text>
</comment>
<dbReference type="Pfam" id="PF20990">
    <property type="entry name" value="DUF2207_C"/>
    <property type="match status" value="1"/>
</dbReference>
<evidence type="ECO:0000313" key="4">
    <source>
        <dbReference type="Proteomes" id="UP000288812"/>
    </source>
</evidence>
<reference evidence="3 4" key="1">
    <citation type="submission" date="2018-11" db="EMBL/GenBank/DDBJ databases">
        <title>Genome sequencing and assembly of Anaerosphaera sp. nov., GS7-6-2.</title>
        <authorList>
            <person name="Rettenmaier R."/>
            <person name="Liebl W."/>
            <person name="Zverlov V."/>
        </authorList>
    </citation>
    <scope>NUCLEOTIDE SEQUENCE [LARGE SCALE GENOMIC DNA]</scope>
    <source>
        <strain evidence="3 4">GS7-6-2</strain>
    </source>
</reference>
<evidence type="ECO:0000256" key="1">
    <source>
        <dbReference type="SAM" id="Phobius"/>
    </source>
</evidence>
<proteinExistence type="predicted"/>
<feature type="domain" description="Predicted membrane protein YciQ-like C-terminal" evidence="2">
    <location>
        <begin position="447"/>
        <end position="506"/>
    </location>
</feature>
<name>A0A437S612_9FIRM</name>
<keyword evidence="1" id="KW-1133">Transmembrane helix</keyword>
<organism evidence="3 4">
    <name type="scientific">Anaerosphaera multitolerans</name>
    <dbReference type="NCBI Taxonomy" id="2487351"/>
    <lineage>
        <taxon>Bacteria</taxon>
        <taxon>Bacillati</taxon>
        <taxon>Bacillota</taxon>
        <taxon>Tissierellia</taxon>
        <taxon>Tissierellales</taxon>
        <taxon>Peptoniphilaceae</taxon>
        <taxon>Anaerosphaera</taxon>
    </lineage>
</organism>
<sequence length="571" mass="66358">MVIFKIKEANMKNKYLKLFLMLFIIFIFPSKSFATELYDVDITVELQENGDAIINSKWNYYDDDNTEHYIVIENLADSTIVDYTVYYNGQPMEFVDNWDIDWSFEEKAGKYGFVKTPNGYELTFGKTNYSNNEFVVQYRITNFVKQLNDYQMVYWEFINDDLAEPPENANLKVYANNLEINENNSKIWTFGFEGEKYFQDGVINAKSTKGFSKSNYLTLLVQFENGIFNTDSVIDEDFEYYRNLAFKGSDYVDIGTSIFLAVLFAGIILLVIYLLNKRAKYVRSADYEGTKVDKLVLNKKNLKGEYFREVPYNGNIGDLFLIFNTSWENSLENYISAYFLKWIKEENIEALKDTKGMFIKKDTISFKILNENLKSEDKVEKYIYSIILEASKGDGVLNENDFKEWAKENYETLESKLGDFKDISRNILKDRGYLETEVQLNRYSKYLYTVYSEKGKELSENLVKFQQYLKDYSLLNSRDSYNVHIWDDFLIYASLFGIAEEVRREFENIYPNYYKETTYDLAAIYYINMYSRGFSSTYYDRISSSSAGGSGFSSIGGGGGSFGGGSGGGSR</sequence>
<dbReference type="Proteomes" id="UP000288812">
    <property type="component" value="Unassembled WGS sequence"/>
</dbReference>
<feature type="transmembrane region" description="Helical" evidence="1">
    <location>
        <begin position="254"/>
        <end position="275"/>
    </location>
</feature>